<evidence type="ECO:0000313" key="8">
    <source>
        <dbReference type="Proteomes" id="UP001498398"/>
    </source>
</evidence>
<keyword evidence="3" id="KW-0285">Flavoprotein</keyword>
<dbReference type="InterPro" id="IPR016166">
    <property type="entry name" value="FAD-bd_PCMH"/>
</dbReference>
<dbReference type="Gene3D" id="3.30.465.10">
    <property type="match status" value="2"/>
</dbReference>
<evidence type="ECO:0000256" key="3">
    <source>
        <dbReference type="ARBA" id="ARBA00022630"/>
    </source>
</evidence>
<sequence>MLAKKLSQPLISNQRPLASVCYPSSPDFSSERCPIAVQNSTQILFIVSSTNAIDYANWEGLVTENGEVQQCVFNPASNATCFQGRVPSYVVTANTVEDIQHTIGFASDHNLHLVVKNTGHELIGRAFGKGSVELFVNRMNSINISDSFVPCGAPIGTEAEHAITVGPGVSFDEVYRTAFENGRVVAGGWSVNGTVAAGAGWPLGGGHSLLSPKYGLGVDNVLEIKVVLPNTLHITANHYQNTDLFWALRGGAGPSFGVVTSVTYKTHPDGDFTGLFFQSSTNSTDSYVELLSTFANFHNPIADAGWSGLWIFFQEVNSLFLTFVTEGTPNVGDKANTTFQNFISAARDIPGVNITQSIAVPFQSYFDFVFNTLVDTSAGFGIDFVSLTTSGGRSFNPSWLLSRNSTDPSNAKKLGNVLANITNGIGFLDLGGAVSEIPVNATAVSPGFRHSISDLSVLVNFNAEDATTANEVHNFAQAAHDQLAPLRELSPPPFGGQYVNEPDILLENWQEATWGSNYQRLLAIKKEIDPKDLFIVRQGVNSEGWDYESVCKVE</sequence>
<comment type="similarity">
    <text evidence="2">Belongs to the oxygen-dependent FAD-linked oxidoreductase family.</text>
</comment>
<protein>
    <recommendedName>
        <fullName evidence="6">FAD-binding PCMH-type domain-containing protein</fullName>
    </recommendedName>
</protein>
<comment type="caution">
    <text evidence="7">The sequence shown here is derived from an EMBL/GenBank/DDBJ whole genome shotgun (WGS) entry which is preliminary data.</text>
</comment>
<accession>A0ABR1J253</accession>
<dbReference type="InterPro" id="IPR036318">
    <property type="entry name" value="FAD-bd_PCMH-like_sf"/>
</dbReference>
<dbReference type="Pfam" id="PF01565">
    <property type="entry name" value="FAD_binding_4"/>
    <property type="match status" value="1"/>
</dbReference>
<keyword evidence="5" id="KW-0560">Oxidoreductase</keyword>
<dbReference type="SUPFAM" id="SSF56176">
    <property type="entry name" value="FAD-binding/transporter-associated domain-like"/>
    <property type="match status" value="1"/>
</dbReference>
<organism evidence="7 8">
    <name type="scientific">Marasmiellus scandens</name>
    <dbReference type="NCBI Taxonomy" id="2682957"/>
    <lineage>
        <taxon>Eukaryota</taxon>
        <taxon>Fungi</taxon>
        <taxon>Dikarya</taxon>
        <taxon>Basidiomycota</taxon>
        <taxon>Agaricomycotina</taxon>
        <taxon>Agaricomycetes</taxon>
        <taxon>Agaricomycetidae</taxon>
        <taxon>Agaricales</taxon>
        <taxon>Marasmiineae</taxon>
        <taxon>Omphalotaceae</taxon>
        <taxon>Marasmiellus</taxon>
    </lineage>
</organism>
<dbReference type="InterPro" id="IPR016169">
    <property type="entry name" value="FAD-bd_PCMH_sub2"/>
</dbReference>
<feature type="domain" description="FAD-binding PCMH-type" evidence="6">
    <location>
        <begin position="82"/>
        <end position="269"/>
    </location>
</feature>
<dbReference type="Proteomes" id="UP001498398">
    <property type="component" value="Unassembled WGS sequence"/>
</dbReference>
<keyword evidence="8" id="KW-1185">Reference proteome</keyword>
<dbReference type="InterPro" id="IPR050416">
    <property type="entry name" value="FAD-linked_Oxidoreductase"/>
</dbReference>
<dbReference type="PROSITE" id="PS51387">
    <property type="entry name" value="FAD_PCMH"/>
    <property type="match status" value="1"/>
</dbReference>
<name>A0ABR1J253_9AGAR</name>
<evidence type="ECO:0000256" key="4">
    <source>
        <dbReference type="ARBA" id="ARBA00022827"/>
    </source>
</evidence>
<evidence type="ECO:0000313" key="7">
    <source>
        <dbReference type="EMBL" id="KAK7448042.1"/>
    </source>
</evidence>
<dbReference type="PANTHER" id="PTHR42973">
    <property type="entry name" value="BINDING OXIDOREDUCTASE, PUTATIVE (AFU_ORTHOLOGUE AFUA_1G17690)-RELATED"/>
    <property type="match status" value="1"/>
</dbReference>
<dbReference type="InterPro" id="IPR012951">
    <property type="entry name" value="BBE"/>
</dbReference>
<dbReference type="PANTHER" id="PTHR42973:SF39">
    <property type="entry name" value="FAD-BINDING PCMH-TYPE DOMAIN-CONTAINING PROTEIN"/>
    <property type="match status" value="1"/>
</dbReference>
<reference evidence="7 8" key="1">
    <citation type="submission" date="2024-01" db="EMBL/GenBank/DDBJ databases">
        <title>A draft genome for the cacao thread blight pathogen Marasmiellus scandens.</title>
        <authorList>
            <person name="Baruah I.K."/>
            <person name="Leung J."/>
            <person name="Bukari Y."/>
            <person name="Amoako-Attah I."/>
            <person name="Meinhardt L.W."/>
            <person name="Bailey B.A."/>
            <person name="Cohen S.P."/>
        </authorList>
    </citation>
    <scope>NUCLEOTIDE SEQUENCE [LARGE SCALE GENOMIC DNA]</scope>
    <source>
        <strain evidence="7 8">GH-19</strain>
    </source>
</reference>
<comment type="cofactor">
    <cofactor evidence="1">
        <name>FAD</name>
        <dbReference type="ChEBI" id="CHEBI:57692"/>
    </cofactor>
</comment>
<keyword evidence="4" id="KW-0274">FAD</keyword>
<evidence type="ECO:0000259" key="6">
    <source>
        <dbReference type="PROSITE" id="PS51387"/>
    </source>
</evidence>
<evidence type="ECO:0000256" key="5">
    <source>
        <dbReference type="ARBA" id="ARBA00023002"/>
    </source>
</evidence>
<dbReference type="EMBL" id="JBANRG010000039">
    <property type="protein sequence ID" value="KAK7448042.1"/>
    <property type="molecule type" value="Genomic_DNA"/>
</dbReference>
<dbReference type="Pfam" id="PF08031">
    <property type="entry name" value="BBE"/>
    <property type="match status" value="1"/>
</dbReference>
<evidence type="ECO:0000256" key="2">
    <source>
        <dbReference type="ARBA" id="ARBA00005466"/>
    </source>
</evidence>
<gene>
    <name evidence="7" type="ORF">VKT23_013799</name>
</gene>
<proteinExistence type="inferred from homology"/>
<dbReference type="InterPro" id="IPR006094">
    <property type="entry name" value="Oxid_FAD_bind_N"/>
</dbReference>
<evidence type="ECO:0000256" key="1">
    <source>
        <dbReference type="ARBA" id="ARBA00001974"/>
    </source>
</evidence>